<keyword evidence="1" id="KW-1133">Transmembrane helix</keyword>
<accession>A0A9J6DXV7</accession>
<comment type="caution">
    <text evidence="2">The sequence shown here is derived from an EMBL/GenBank/DDBJ whole genome shotgun (WGS) entry which is preliminary data.</text>
</comment>
<reference evidence="2" key="2">
    <citation type="submission" date="2021-09" db="EMBL/GenBank/DDBJ databases">
        <authorList>
            <person name="Jia N."/>
            <person name="Wang J."/>
            <person name="Shi W."/>
            <person name="Du L."/>
            <person name="Sun Y."/>
            <person name="Zhan W."/>
            <person name="Jiang J."/>
            <person name="Wang Q."/>
            <person name="Zhang B."/>
            <person name="Ji P."/>
            <person name="Sakyi L.B."/>
            <person name="Cui X."/>
            <person name="Yuan T."/>
            <person name="Jiang B."/>
            <person name="Yang W."/>
            <person name="Lam T.T.-Y."/>
            <person name="Chang Q."/>
            <person name="Ding S."/>
            <person name="Wang X."/>
            <person name="Zhu J."/>
            <person name="Ruan X."/>
            <person name="Zhao L."/>
            <person name="Wei J."/>
            <person name="Que T."/>
            <person name="Du C."/>
            <person name="Cheng J."/>
            <person name="Dai P."/>
            <person name="Han X."/>
            <person name="Huang E."/>
            <person name="Gao Y."/>
            <person name="Liu J."/>
            <person name="Shao H."/>
            <person name="Ye R."/>
            <person name="Li L."/>
            <person name="Wei W."/>
            <person name="Wang X."/>
            <person name="Wang C."/>
            <person name="Huo Q."/>
            <person name="Li W."/>
            <person name="Guo W."/>
            <person name="Chen H."/>
            <person name="Chen S."/>
            <person name="Zhou L."/>
            <person name="Zhou L."/>
            <person name="Ni X."/>
            <person name="Tian J."/>
            <person name="Zhou Y."/>
            <person name="Sheng Y."/>
            <person name="Liu T."/>
            <person name="Pan Y."/>
            <person name="Xia L."/>
            <person name="Li J."/>
            <person name="Zhao F."/>
            <person name="Cao W."/>
        </authorList>
    </citation>
    <scope>NUCLEOTIDE SEQUENCE</scope>
    <source>
        <strain evidence="2">Rmic-2018</strain>
        <tissue evidence="2">Larvae</tissue>
    </source>
</reference>
<dbReference type="Proteomes" id="UP000821866">
    <property type="component" value="Unassembled WGS sequence"/>
</dbReference>
<name>A0A9J6DXV7_RHIMP</name>
<reference evidence="2" key="1">
    <citation type="journal article" date="2020" name="Cell">
        <title>Large-Scale Comparative Analyses of Tick Genomes Elucidate Their Genetic Diversity and Vector Capacities.</title>
        <authorList>
            <consortium name="Tick Genome and Microbiome Consortium (TIGMIC)"/>
            <person name="Jia N."/>
            <person name="Wang J."/>
            <person name="Shi W."/>
            <person name="Du L."/>
            <person name="Sun Y."/>
            <person name="Zhan W."/>
            <person name="Jiang J.F."/>
            <person name="Wang Q."/>
            <person name="Zhang B."/>
            <person name="Ji P."/>
            <person name="Bell-Sakyi L."/>
            <person name="Cui X.M."/>
            <person name="Yuan T.T."/>
            <person name="Jiang B.G."/>
            <person name="Yang W.F."/>
            <person name="Lam T.T."/>
            <person name="Chang Q.C."/>
            <person name="Ding S.J."/>
            <person name="Wang X.J."/>
            <person name="Zhu J.G."/>
            <person name="Ruan X.D."/>
            <person name="Zhao L."/>
            <person name="Wei J.T."/>
            <person name="Ye R.Z."/>
            <person name="Que T.C."/>
            <person name="Du C.H."/>
            <person name="Zhou Y.H."/>
            <person name="Cheng J.X."/>
            <person name="Dai P.F."/>
            <person name="Guo W.B."/>
            <person name="Han X.H."/>
            <person name="Huang E.J."/>
            <person name="Li L.F."/>
            <person name="Wei W."/>
            <person name="Gao Y.C."/>
            <person name="Liu J.Z."/>
            <person name="Shao H.Z."/>
            <person name="Wang X."/>
            <person name="Wang C.C."/>
            <person name="Yang T.C."/>
            <person name="Huo Q.B."/>
            <person name="Li W."/>
            <person name="Chen H.Y."/>
            <person name="Chen S.E."/>
            <person name="Zhou L.G."/>
            <person name="Ni X.B."/>
            <person name="Tian J.H."/>
            <person name="Sheng Y."/>
            <person name="Liu T."/>
            <person name="Pan Y.S."/>
            <person name="Xia L.Y."/>
            <person name="Li J."/>
            <person name="Zhao F."/>
            <person name="Cao W.C."/>
        </authorList>
    </citation>
    <scope>NUCLEOTIDE SEQUENCE</scope>
    <source>
        <strain evidence="2">Rmic-2018</strain>
    </source>
</reference>
<evidence type="ECO:0000313" key="3">
    <source>
        <dbReference type="Proteomes" id="UP000821866"/>
    </source>
</evidence>
<proteinExistence type="predicted"/>
<dbReference type="AlphaFoldDB" id="A0A9J6DXV7"/>
<protein>
    <submittedName>
        <fullName evidence="2">Uncharacterized protein</fullName>
    </submittedName>
</protein>
<keyword evidence="1" id="KW-0812">Transmembrane</keyword>
<organism evidence="2 3">
    <name type="scientific">Rhipicephalus microplus</name>
    <name type="common">Cattle tick</name>
    <name type="synonym">Boophilus microplus</name>
    <dbReference type="NCBI Taxonomy" id="6941"/>
    <lineage>
        <taxon>Eukaryota</taxon>
        <taxon>Metazoa</taxon>
        <taxon>Ecdysozoa</taxon>
        <taxon>Arthropoda</taxon>
        <taxon>Chelicerata</taxon>
        <taxon>Arachnida</taxon>
        <taxon>Acari</taxon>
        <taxon>Parasitiformes</taxon>
        <taxon>Ixodida</taxon>
        <taxon>Ixodoidea</taxon>
        <taxon>Ixodidae</taxon>
        <taxon>Rhipicephalinae</taxon>
        <taxon>Rhipicephalus</taxon>
        <taxon>Boophilus</taxon>
    </lineage>
</organism>
<keyword evidence="3" id="KW-1185">Reference proteome</keyword>
<feature type="transmembrane region" description="Helical" evidence="1">
    <location>
        <begin position="80"/>
        <end position="98"/>
    </location>
</feature>
<evidence type="ECO:0000256" key="1">
    <source>
        <dbReference type="SAM" id="Phobius"/>
    </source>
</evidence>
<keyword evidence="1" id="KW-0472">Membrane</keyword>
<sequence>MALVLYTLYRSIVNHTANSTPHPNQQSAYGFVVATKNMTAAKIFNKRIQRIPGSGSPDEFLKPLFQTSHKVAGNLFLRRLGCLLFAVYEAICSVISSAGSISGAFLFLPMDVLFDLTSLAVVFLDGSLIDGPRGAADEAQKRF</sequence>
<gene>
    <name evidence="2" type="ORF">HPB51_024220</name>
</gene>
<evidence type="ECO:0000313" key="2">
    <source>
        <dbReference type="EMBL" id="KAH8026721.1"/>
    </source>
</evidence>
<dbReference type="EMBL" id="JABSTU010000007">
    <property type="protein sequence ID" value="KAH8026721.1"/>
    <property type="molecule type" value="Genomic_DNA"/>
</dbReference>